<feature type="domain" description="HTH cro/C1-type" evidence="2">
    <location>
        <begin position="20"/>
        <end position="72"/>
    </location>
</feature>
<name>A0ABW1A156_9ACTN</name>
<sequence>MPARPEPYDAPAITTFATELEAWRTAAGLTKTALAQALGCTDAYVGQVELCKNLPSQEFAQDLDTYFKTNGLFHRLWKRIEETRHLSTLPPGFPQYLAYEANAETIRNVSPTLGDCTVFGVTPDHGVTHDNRNEHGGCGGRVRQADHGRGRAGA</sequence>
<evidence type="ECO:0000256" key="1">
    <source>
        <dbReference type="SAM" id="MobiDB-lite"/>
    </source>
</evidence>
<dbReference type="EMBL" id="JBHSON010000040">
    <property type="protein sequence ID" value="MFC5749239.1"/>
    <property type="molecule type" value="Genomic_DNA"/>
</dbReference>
<reference evidence="4" key="1">
    <citation type="journal article" date="2019" name="Int. J. Syst. Evol. Microbiol.">
        <title>The Global Catalogue of Microorganisms (GCM) 10K type strain sequencing project: providing services to taxonomists for standard genome sequencing and annotation.</title>
        <authorList>
            <consortium name="The Broad Institute Genomics Platform"/>
            <consortium name="The Broad Institute Genome Sequencing Center for Infectious Disease"/>
            <person name="Wu L."/>
            <person name="Ma J."/>
        </authorList>
    </citation>
    <scope>NUCLEOTIDE SEQUENCE [LARGE SCALE GENOMIC DNA]</scope>
    <source>
        <strain evidence="4">KCTC 42087</strain>
    </source>
</reference>
<dbReference type="RefSeq" id="WP_378284958.1">
    <property type="nucleotide sequence ID" value="NZ_JBHSON010000040.1"/>
</dbReference>
<feature type="region of interest" description="Disordered" evidence="1">
    <location>
        <begin position="128"/>
        <end position="154"/>
    </location>
</feature>
<dbReference type="Gene3D" id="1.10.260.40">
    <property type="entry name" value="lambda repressor-like DNA-binding domains"/>
    <property type="match status" value="1"/>
</dbReference>
<protein>
    <submittedName>
        <fullName evidence="3">Helix-turn-helix domain-containing protein</fullName>
    </submittedName>
</protein>
<keyword evidence="4" id="KW-1185">Reference proteome</keyword>
<feature type="compositionally biased region" description="Basic and acidic residues" evidence="1">
    <location>
        <begin position="143"/>
        <end position="154"/>
    </location>
</feature>
<evidence type="ECO:0000259" key="2">
    <source>
        <dbReference type="PROSITE" id="PS50943"/>
    </source>
</evidence>
<evidence type="ECO:0000313" key="3">
    <source>
        <dbReference type="EMBL" id="MFC5749239.1"/>
    </source>
</evidence>
<feature type="non-terminal residue" evidence="3">
    <location>
        <position position="154"/>
    </location>
</feature>
<evidence type="ECO:0000313" key="4">
    <source>
        <dbReference type="Proteomes" id="UP001596074"/>
    </source>
</evidence>
<dbReference type="SUPFAM" id="SSF47413">
    <property type="entry name" value="lambda repressor-like DNA-binding domains"/>
    <property type="match status" value="1"/>
</dbReference>
<proteinExistence type="predicted"/>
<dbReference type="CDD" id="cd00093">
    <property type="entry name" value="HTH_XRE"/>
    <property type="match status" value="1"/>
</dbReference>
<dbReference type="InterPro" id="IPR010982">
    <property type="entry name" value="Lambda_DNA-bd_dom_sf"/>
</dbReference>
<dbReference type="Pfam" id="PF13560">
    <property type="entry name" value="HTH_31"/>
    <property type="match status" value="1"/>
</dbReference>
<dbReference type="Proteomes" id="UP001596074">
    <property type="component" value="Unassembled WGS sequence"/>
</dbReference>
<gene>
    <name evidence="3" type="ORF">ACFPZN_26775</name>
</gene>
<dbReference type="InterPro" id="IPR001387">
    <property type="entry name" value="Cro/C1-type_HTH"/>
</dbReference>
<dbReference type="PROSITE" id="PS50943">
    <property type="entry name" value="HTH_CROC1"/>
    <property type="match status" value="1"/>
</dbReference>
<comment type="caution">
    <text evidence="3">The sequence shown here is derived from an EMBL/GenBank/DDBJ whole genome shotgun (WGS) entry which is preliminary data.</text>
</comment>
<accession>A0ABW1A156</accession>
<organism evidence="3 4">
    <name type="scientific">Actinomadura rugatobispora</name>
    <dbReference type="NCBI Taxonomy" id="1994"/>
    <lineage>
        <taxon>Bacteria</taxon>
        <taxon>Bacillati</taxon>
        <taxon>Actinomycetota</taxon>
        <taxon>Actinomycetes</taxon>
        <taxon>Streptosporangiales</taxon>
        <taxon>Thermomonosporaceae</taxon>
        <taxon>Actinomadura</taxon>
    </lineage>
</organism>